<evidence type="ECO:0000259" key="6">
    <source>
        <dbReference type="SMART" id="SM00298"/>
    </source>
</evidence>
<comment type="similarity">
    <text evidence="1">Belongs to the MRG family.</text>
</comment>
<dbReference type="EMBL" id="AHHD01000498">
    <property type="protein sequence ID" value="EKG11133.1"/>
    <property type="molecule type" value="Genomic_DNA"/>
</dbReference>
<sequence length="247" mass="28440">MFAKDEKALCFHHELLYEAKVLDVKLVDPNDKKSAYQYKVHYKGWKATWDDWVPQDRLRKLNDENRELANNLKKELESMRRGSLVQKPASTSHKKKADVGSTRGSEGRETPVASTSLAGRKRGRDFEVERLFPLLCLLCIFLLSSTMVTTRRAAKSEGLVIPEIRSPQADTRPSKKNKSAQEKKKPEKKRREERKHPKKDSKEEKNNIAKKKGTRKGDMLEMMKSDIDLPMRLNWPTARPARPTGPC</sequence>
<dbReference type="Pfam" id="PF22732">
    <property type="entry name" value="MSL3_chromo-like"/>
    <property type="match status" value="1"/>
</dbReference>
<keyword evidence="5" id="KW-1133">Transmembrane helix</keyword>
<feature type="compositionally biased region" description="Basic and acidic residues" evidence="4">
    <location>
        <begin position="215"/>
        <end position="229"/>
    </location>
</feature>
<accession>K2R9L3</accession>
<dbReference type="InterPro" id="IPR008676">
    <property type="entry name" value="MRG"/>
</dbReference>
<keyword evidence="5" id="KW-0472">Membrane</keyword>
<evidence type="ECO:0000313" key="8">
    <source>
        <dbReference type="Proteomes" id="UP000007129"/>
    </source>
</evidence>
<dbReference type="SMART" id="SM00298">
    <property type="entry name" value="CHROMO"/>
    <property type="match status" value="1"/>
</dbReference>
<dbReference type="SUPFAM" id="SSF54160">
    <property type="entry name" value="Chromo domain-like"/>
    <property type="match status" value="1"/>
</dbReference>
<evidence type="ECO:0000256" key="5">
    <source>
        <dbReference type="SAM" id="Phobius"/>
    </source>
</evidence>
<dbReference type="HOGENOM" id="CLU_1124741_0_0_1"/>
<dbReference type="Proteomes" id="UP000007129">
    <property type="component" value="Unassembled WGS sequence"/>
</dbReference>
<feature type="region of interest" description="Disordered" evidence="4">
    <location>
        <begin position="164"/>
        <end position="247"/>
    </location>
</feature>
<evidence type="ECO:0000256" key="4">
    <source>
        <dbReference type="SAM" id="MobiDB-lite"/>
    </source>
</evidence>
<dbReference type="eggNOG" id="KOG3001">
    <property type="taxonomic scope" value="Eukaryota"/>
</dbReference>
<dbReference type="InterPro" id="IPR053820">
    <property type="entry name" value="MSL3_chromo-like"/>
</dbReference>
<dbReference type="InParanoid" id="K2R9L3"/>
<dbReference type="InterPro" id="IPR016197">
    <property type="entry name" value="Chromo-like_dom_sf"/>
</dbReference>
<dbReference type="Gene3D" id="2.30.30.140">
    <property type="match status" value="1"/>
</dbReference>
<dbReference type="GO" id="GO:0035267">
    <property type="term" value="C:NuA4 histone acetyltransferase complex"/>
    <property type="evidence" value="ECO:0007669"/>
    <property type="project" value="TreeGrafter"/>
</dbReference>
<evidence type="ECO:0000313" key="7">
    <source>
        <dbReference type="EMBL" id="EKG11133.1"/>
    </source>
</evidence>
<keyword evidence="5" id="KW-0812">Transmembrane</keyword>
<protein>
    <recommendedName>
        <fullName evidence="3">Chromatin modification-related protein EAF3</fullName>
    </recommendedName>
</protein>
<feature type="domain" description="Chromo" evidence="6">
    <location>
        <begin position="16"/>
        <end position="76"/>
    </location>
</feature>
<evidence type="ECO:0000256" key="1">
    <source>
        <dbReference type="ARBA" id="ARBA00009093"/>
    </source>
</evidence>
<dbReference type="STRING" id="1126212.K2R9L3"/>
<dbReference type="PANTHER" id="PTHR10880">
    <property type="entry name" value="MORTALITY FACTOR 4-LIKE PROTEIN"/>
    <property type="match status" value="1"/>
</dbReference>
<proteinExistence type="inferred from homology"/>
<comment type="subunit">
    <text evidence="2">Component of the NuA4 histone acetyltransferase complex.</text>
</comment>
<feature type="region of interest" description="Disordered" evidence="4">
    <location>
        <begin position="78"/>
        <end position="118"/>
    </location>
</feature>
<dbReference type="OrthoDB" id="124855at2759"/>
<dbReference type="VEuPathDB" id="FungiDB:MPH_11751"/>
<feature type="compositionally biased region" description="Basic residues" evidence="4">
    <location>
        <begin position="186"/>
        <end position="199"/>
    </location>
</feature>
<dbReference type="GO" id="GO:0006355">
    <property type="term" value="P:regulation of DNA-templated transcription"/>
    <property type="evidence" value="ECO:0007669"/>
    <property type="project" value="InterPro"/>
</dbReference>
<evidence type="ECO:0000256" key="3">
    <source>
        <dbReference type="ARBA" id="ARBA00018505"/>
    </source>
</evidence>
<feature type="transmembrane region" description="Helical" evidence="5">
    <location>
        <begin position="131"/>
        <end position="148"/>
    </location>
</feature>
<dbReference type="GO" id="GO:0006338">
    <property type="term" value="P:chromatin remodeling"/>
    <property type="evidence" value="ECO:0007669"/>
    <property type="project" value="UniProtKB-ARBA"/>
</dbReference>
<comment type="caution">
    <text evidence="7">The sequence shown here is derived from an EMBL/GenBank/DDBJ whole genome shotgun (WGS) entry which is preliminary data.</text>
</comment>
<organism evidence="7 8">
    <name type="scientific">Macrophomina phaseolina (strain MS6)</name>
    <name type="common">Charcoal rot fungus</name>
    <dbReference type="NCBI Taxonomy" id="1126212"/>
    <lineage>
        <taxon>Eukaryota</taxon>
        <taxon>Fungi</taxon>
        <taxon>Dikarya</taxon>
        <taxon>Ascomycota</taxon>
        <taxon>Pezizomycotina</taxon>
        <taxon>Dothideomycetes</taxon>
        <taxon>Dothideomycetes incertae sedis</taxon>
        <taxon>Botryosphaeriales</taxon>
        <taxon>Botryosphaeriaceae</taxon>
        <taxon>Macrophomina</taxon>
    </lineage>
</organism>
<dbReference type="GO" id="GO:0032221">
    <property type="term" value="C:Rpd3S complex"/>
    <property type="evidence" value="ECO:0007669"/>
    <property type="project" value="TreeGrafter"/>
</dbReference>
<dbReference type="PANTHER" id="PTHR10880:SF15">
    <property type="entry name" value="MSL COMPLEX SUBUNIT 3"/>
    <property type="match status" value="1"/>
</dbReference>
<reference evidence="7 8" key="1">
    <citation type="journal article" date="2012" name="BMC Genomics">
        <title>Tools to kill: Genome of one of the most destructive plant pathogenic fungi Macrophomina phaseolina.</title>
        <authorList>
            <person name="Islam M.S."/>
            <person name="Haque M.S."/>
            <person name="Islam M.M."/>
            <person name="Emdad E.M."/>
            <person name="Halim A."/>
            <person name="Hossen Q.M.M."/>
            <person name="Hossain M.Z."/>
            <person name="Ahmed B."/>
            <person name="Rahim S."/>
            <person name="Rahman M.S."/>
            <person name="Alam M.M."/>
            <person name="Hou S."/>
            <person name="Wan X."/>
            <person name="Saito J.A."/>
            <person name="Alam M."/>
        </authorList>
    </citation>
    <scope>NUCLEOTIDE SEQUENCE [LARGE SCALE GENOMIC DNA]</scope>
    <source>
        <strain evidence="7 8">MS6</strain>
    </source>
</reference>
<evidence type="ECO:0000256" key="2">
    <source>
        <dbReference type="ARBA" id="ARBA00011353"/>
    </source>
</evidence>
<gene>
    <name evidence="7" type="ORF">MPH_11751</name>
</gene>
<dbReference type="InterPro" id="IPR000953">
    <property type="entry name" value="Chromo/chromo_shadow_dom"/>
</dbReference>
<dbReference type="CDD" id="cd18983">
    <property type="entry name" value="CBD_MSL3_like"/>
    <property type="match status" value="1"/>
</dbReference>
<dbReference type="AlphaFoldDB" id="K2R9L3"/>
<name>K2R9L3_MACPH</name>